<sequence length="105" mass="11098">MTIATTVIENRNTGTGQPLTEKLILDTSTQIVGTNRSRASIYMVNISNFDMWVSGDVPAKFGFGLLLGKNGGSLSLGADFITLGPINGIVSGANSAIVSFQEFNR</sequence>
<evidence type="ECO:0000313" key="1">
    <source>
        <dbReference type="EMBL" id="KKM45499.1"/>
    </source>
</evidence>
<dbReference type="AlphaFoldDB" id="A0A0F9L3Z9"/>
<organism evidence="1">
    <name type="scientific">marine sediment metagenome</name>
    <dbReference type="NCBI Taxonomy" id="412755"/>
    <lineage>
        <taxon>unclassified sequences</taxon>
        <taxon>metagenomes</taxon>
        <taxon>ecological metagenomes</taxon>
    </lineage>
</organism>
<gene>
    <name evidence="1" type="ORF">LCGC14_1560600</name>
</gene>
<reference evidence="1" key="1">
    <citation type="journal article" date="2015" name="Nature">
        <title>Complex archaea that bridge the gap between prokaryotes and eukaryotes.</title>
        <authorList>
            <person name="Spang A."/>
            <person name="Saw J.H."/>
            <person name="Jorgensen S.L."/>
            <person name="Zaremba-Niedzwiedzka K."/>
            <person name="Martijn J."/>
            <person name="Lind A.E."/>
            <person name="van Eijk R."/>
            <person name="Schleper C."/>
            <person name="Guy L."/>
            <person name="Ettema T.J."/>
        </authorList>
    </citation>
    <scope>NUCLEOTIDE SEQUENCE</scope>
</reference>
<proteinExistence type="predicted"/>
<comment type="caution">
    <text evidence="1">The sequence shown here is derived from an EMBL/GenBank/DDBJ whole genome shotgun (WGS) entry which is preliminary data.</text>
</comment>
<protein>
    <submittedName>
        <fullName evidence="1">Uncharacterized protein</fullName>
    </submittedName>
</protein>
<name>A0A0F9L3Z9_9ZZZZ</name>
<dbReference type="EMBL" id="LAZR01012051">
    <property type="protein sequence ID" value="KKM45499.1"/>
    <property type="molecule type" value="Genomic_DNA"/>
</dbReference>
<accession>A0A0F9L3Z9</accession>